<dbReference type="Proteomes" id="UP000794436">
    <property type="component" value="Unassembled WGS sequence"/>
</dbReference>
<accession>A0A8K1CHN4</accession>
<dbReference type="EMBL" id="SPLM01000073">
    <property type="protein sequence ID" value="TMW62966.1"/>
    <property type="molecule type" value="Genomic_DNA"/>
</dbReference>
<feature type="region of interest" description="Disordered" evidence="6">
    <location>
        <begin position="110"/>
        <end position="136"/>
    </location>
</feature>
<keyword evidence="2" id="KW-0813">Transport</keyword>
<evidence type="ECO:0000259" key="8">
    <source>
        <dbReference type="Pfam" id="PF01699"/>
    </source>
</evidence>
<feature type="domain" description="Sodium/calcium exchanger membrane region" evidence="8">
    <location>
        <begin position="143"/>
        <end position="278"/>
    </location>
</feature>
<dbReference type="AlphaFoldDB" id="A0A8K1CHN4"/>
<dbReference type="InterPro" id="IPR004837">
    <property type="entry name" value="NaCa_Exmemb"/>
</dbReference>
<feature type="compositionally biased region" description="Acidic residues" evidence="6">
    <location>
        <begin position="113"/>
        <end position="123"/>
    </location>
</feature>
<evidence type="ECO:0000256" key="2">
    <source>
        <dbReference type="ARBA" id="ARBA00022448"/>
    </source>
</evidence>
<evidence type="ECO:0000256" key="3">
    <source>
        <dbReference type="ARBA" id="ARBA00022692"/>
    </source>
</evidence>
<organism evidence="9 10">
    <name type="scientific">Pythium oligandrum</name>
    <name type="common">Mycoparasitic fungus</name>
    <dbReference type="NCBI Taxonomy" id="41045"/>
    <lineage>
        <taxon>Eukaryota</taxon>
        <taxon>Sar</taxon>
        <taxon>Stramenopiles</taxon>
        <taxon>Oomycota</taxon>
        <taxon>Peronosporomycetes</taxon>
        <taxon>Pythiales</taxon>
        <taxon>Pythiaceae</taxon>
        <taxon>Pythium</taxon>
    </lineage>
</organism>
<name>A0A8K1CHN4_PYTOL</name>
<evidence type="ECO:0000256" key="1">
    <source>
        <dbReference type="ARBA" id="ARBA00004141"/>
    </source>
</evidence>
<dbReference type="InterPro" id="IPR044880">
    <property type="entry name" value="NCX_ion-bd_dom_sf"/>
</dbReference>
<dbReference type="PANTHER" id="PTHR12266:SF0">
    <property type="entry name" value="MITOCHONDRIAL SODIUM_CALCIUM EXCHANGER PROTEIN"/>
    <property type="match status" value="1"/>
</dbReference>
<feature type="compositionally biased region" description="Basic and acidic residues" evidence="6">
    <location>
        <begin position="125"/>
        <end position="134"/>
    </location>
</feature>
<protein>
    <recommendedName>
        <fullName evidence="8">Sodium/calcium exchanger membrane region domain-containing protein</fullName>
    </recommendedName>
</protein>
<dbReference type="InterPro" id="IPR051359">
    <property type="entry name" value="CaCA_antiporter"/>
</dbReference>
<evidence type="ECO:0000313" key="10">
    <source>
        <dbReference type="Proteomes" id="UP000794436"/>
    </source>
</evidence>
<evidence type="ECO:0000256" key="6">
    <source>
        <dbReference type="SAM" id="MobiDB-lite"/>
    </source>
</evidence>
<gene>
    <name evidence="9" type="ORF">Poli38472_005584</name>
</gene>
<keyword evidence="5 7" id="KW-0472">Membrane</keyword>
<feature type="transmembrane region" description="Helical" evidence="7">
    <location>
        <begin position="231"/>
        <end position="249"/>
    </location>
</feature>
<comment type="caution">
    <text evidence="9">The sequence shown here is derived from an EMBL/GenBank/DDBJ whole genome shotgun (WGS) entry which is preliminary data.</text>
</comment>
<evidence type="ECO:0000256" key="5">
    <source>
        <dbReference type="ARBA" id="ARBA00023136"/>
    </source>
</evidence>
<reference evidence="9" key="1">
    <citation type="submission" date="2019-03" db="EMBL/GenBank/DDBJ databases">
        <title>Long read genome sequence of the mycoparasitic Pythium oligandrum ATCC 38472 isolated from sugarbeet rhizosphere.</title>
        <authorList>
            <person name="Gaulin E."/>
        </authorList>
    </citation>
    <scope>NUCLEOTIDE SEQUENCE</scope>
    <source>
        <strain evidence="9">ATCC 38472_TT</strain>
    </source>
</reference>
<evidence type="ECO:0000313" key="9">
    <source>
        <dbReference type="EMBL" id="TMW62966.1"/>
    </source>
</evidence>
<dbReference type="OrthoDB" id="407410at2759"/>
<keyword evidence="4 7" id="KW-1133">Transmembrane helix</keyword>
<sequence>MYLVYVSTAVIPECISRLRRKDRAKKYEVHHIGDERMPQESVVTAFWHAVSPVPPSQASSCPDVDCLDLSQTSYELASSPGIKHVKMEAFSGDVIHDHFRASIDTLESARLSDDEDSDGDFSSDEQLKSEETKRTQVSSGARVIEDELVAVLVALGAITKMSNSLLGATVLAWGNSIGDLATNISIARAGYPKMAIAGCYGGPVFNILVGLGLPMIISFARGGALMLEMDMQAWISLGFLSSVTTMSYMVFWRNNFLCPAWYGKVLVAVYIAYTAVNITMAVLHNAGSSES</sequence>
<dbReference type="Pfam" id="PF01699">
    <property type="entry name" value="Na_Ca_ex"/>
    <property type="match status" value="1"/>
</dbReference>
<proteinExistence type="predicted"/>
<evidence type="ECO:0000256" key="7">
    <source>
        <dbReference type="SAM" id="Phobius"/>
    </source>
</evidence>
<feature type="transmembrane region" description="Helical" evidence="7">
    <location>
        <begin position="194"/>
        <end position="219"/>
    </location>
</feature>
<dbReference type="PANTHER" id="PTHR12266">
    <property type="entry name" value="NA+/CA2+ K+ INDEPENDENT EXCHANGER"/>
    <property type="match status" value="1"/>
</dbReference>
<keyword evidence="3 7" id="KW-0812">Transmembrane</keyword>
<evidence type="ECO:0000256" key="4">
    <source>
        <dbReference type="ARBA" id="ARBA00022989"/>
    </source>
</evidence>
<keyword evidence="10" id="KW-1185">Reference proteome</keyword>
<dbReference type="GO" id="GO:0008324">
    <property type="term" value="F:monoatomic cation transmembrane transporter activity"/>
    <property type="evidence" value="ECO:0007669"/>
    <property type="project" value="TreeGrafter"/>
</dbReference>
<feature type="transmembrane region" description="Helical" evidence="7">
    <location>
        <begin position="261"/>
        <end position="283"/>
    </location>
</feature>
<comment type="subcellular location">
    <subcellularLocation>
        <location evidence="1">Membrane</location>
        <topology evidence="1">Multi-pass membrane protein</topology>
    </subcellularLocation>
</comment>
<dbReference type="Gene3D" id="1.20.1420.30">
    <property type="entry name" value="NCX, central ion-binding region"/>
    <property type="match status" value="1"/>
</dbReference>
<dbReference type="GO" id="GO:0016020">
    <property type="term" value="C:membrane"/>
    <property type="evidence" value="ECO:0007669"/>
    <property type="project" value="UniProtKB-SubCell"/>
</dbReference>